<dbReference type="InterPro" id="IPR035929">
    <property type="entry name" value="CoaB-like_sf"/>
</dbReference>
<evidence type="ECO:0000259" key="1">
    <source>
        <dbReference type="Pfam" id="PF04127"/>
    </source>
</evidence>
<dbReference type="AlphaFoldDB" id="A0A2H0LZ80"/>
<comment type="caution">
    <text evidence="2">The sequence shown here is derived from an EMBL/GenBank/DDBJ whole genome shotgun (WGS) entry which is preliminary data.</text>
</comment>
<dbReference type="Pfam" id="PF04127">
    <property type="entry name" value="DFP"/>
    <property type="match status" value="1"/>
</dbReference>
<sequence length="216" mass="24262">MSLRFKKVLITAGPTWVPIDSVRVISNTASGATGILLAQSFSRLGAKVTLVLGPVGEVKLAESIKVIRFKFFKELKDILVFELRRTKYDTLIHSAAVSDYQPARPYNKKIKSGIKNLKLELMPTEKLIDLIKKIDRNIFLVGFKFEPRAGQRALMRSAKNLIQRASCGLVVANTLRNNKYSAFVAGPLKKYIPVSTKKNLVKMLCALIDRRERCLI</sequence>
<protein>
    <recommendedName>
        <fullName evidence="1">DNA/pantothenate metabolism flavoprotein C-terminal domain-containing protein</fullName>
    </recommendedName>
</protein>
<dbReference type="GO" id="GO:0003824">
    <property type="term" value="F:catalytic activity"/>
    <property type="evidence" value="ECO:0007669"/>
    <property type="project" value="UniProtKB-ARBA"/>
</dbReference>
<dbReference type="Gene3D" id="3.40.50.10300">
    <property type="entry name" value="CoaB-like"/>
    <property type="match status" value="1"/>
</dbReference>
<feature type="domain" description="DNA/pantothenate metabolism flavoprotein C-terminal" evidence="1">
    <location>
        <begin position="5"/>
        <end position="179"/>
    </location>
</feature>
<evidence type="ECO:0000313" key="2">
    <source>
        <dbReference type="EMBL" id="PIQ89740.1"/>
    </source>
</evidence>
<accession>A0A2H0LZ80</accession>
<dbReference type="EMBL" id="PCWA01000016">
    <property type="protein sequence ID" value="PIQ89740.1"/>
    <property type="molecule type" value="Genomic_DNA"/>
</dbReference>
<proteinExistence type="predicted"/>
<dbReference type="InterPro" id="IPR007085">
    <property type="entry name" value="DNA/pantothenate-metab_flavo_C"/>
</dbReference>
<organism evidence="2 3">
    <name type="scientific">Candidatus Ghiorseimicrobium undicola</name>
    <dbReference type="NCBI Taxonomy" id="1974746"/>
    <lineage>
        <taxon>Bacteria</taxon>
        <taxon>Pseudomonadati</taxon>
        <taxon>Candidatus Omnitrophota</taxon>
        <taxon>Candidatus Ghiorseimicrobium</taxon>
    </lineage>
</organism>
<dbReference type="Proteomes" id="UP000229641">
    <property type="component" value="Unassembled WGS sequence"/>
</dbReference>
<reference evidence="2 3" key="1">
    <citation type="submission" date="2017-09" db="EMBL/GenBank/DDBJ databases">
        <title>Depth-based differentiation of microbial function through sediment-hosted aquifers and enrichment of novel symbionts in the deep terrestrial subsurface.</title>
        <authorList>
            <person name="Probst A.J."/>
            <person name="Ladd B."/>
            <person name="Jarett J.K."/>
            <person name="Geller-Mcgrath D.E."/>
            <person name="Sieber C.M."/>
            <person name="Emerson J.B."/>
            <person name="Anantharaman K."/>
            <person name="Thomas B.C."/>
            <person name="Malmstrom R."/>
            <person name="Stieglmeier M."/>
            <person name="Klingl A."/>
            <person name="Woyke T."/>
            <person name="Ryan C.M."/>
            <person name="Banfield J.F."/>
        </authorList>
    </citation>
    <scope>NUCLEOTIDE SEQUENCE [LARGE SCALE GENOMIC DNA]</scope>
    <source>
        <strain evidence="2">CG11_big_fil_rev_8_21_14_0_20_42_13</strain>
    </source>
</reference>
<name>A0A2H0LZ80_9BACT</name>
<evidence type="ECO:0000313" key="3">
    <source>
        <dbReference type="Proteomes" id="UP000229641"/>
    </source>
</evidence>
<dbReference type="GO" id="GO:0015937">
    <property type="term" value="P:coenzyme A biosynthetic process"/>
    <property type="evidence" value="ECO:0007669"/>
    <property type="project" value="UniProtKB-ARBA"/>
</dbReference>
<dbReference type="SUPFAM" id="SSF102645">
    <property type="entry name" value="CoaB-like"/>
    <property type="match status" value="1"/>
</dbReference>
<gene>
    <name evidence="2" type="ORF">COV72_01440</name>
</gene>